<feature type="chain" id="PRO_5002148376" evidence="1">
    <location>
        <begin position="20"/>
        <end position="187"/>
    </location>
</feature>
<accession>A0A0C2EPA4</accession>
<dbReference type="AlphaFoldDB" id="A0A0C2EPA4"/>
<dbReference type="EMBL" id="AWTV01000009">
    <property type="protein sequence ID" value="KIH88039.1"/>
    <property type="molecule type" value="Genomic_DNA"/>
</dbReference>
<feature type="signal peptide" evidence="1">
    <location>
        <begin position="1"/>
        <end position="19"/>
    </location>
</feature>
<proteinExistence type="predicted"/>
<evidence type="ECO:0000313" key="3">
    <source>
        <dbReference type="Proteomes" id="UP000031575"/>
    </source>
</evidence>
<comment type="caution">
    <text evidence="2">The sequence shown here is derived from an EMBL/GenBank/DDBJ whole genome shotgun (WGS) entry which is preliminary data.</text>
</comment>
<name>A0A0C2EPA4_9PEZI</name>
<dbReference type="HOGENOM" id="CLU_120092_0_0_1"/>
<gene>
    <name evidence="2" type="ORF">SPBR_07903</name>
</gene>
<sequence>MFSFRNVAAAMALAATAQATTNTLTFVSTDNVARTVYITPSVGVEGMDPVTVPAGATVPVNFAEGFIGNAYAVQEGKENVPGMLAEVNFQGWGGSTYFDVSAIVNSADTDNVMMMYPADAPNTPTSGCNPFPCNNAYYLPDDVQTKVTDQTNIIVTLGGGSANTTKRDVNSAATGKNLPRNLVELKY</sequence>
<protein>
    <submittedName>
        <fullName evidence="2">DNAse1 protein</fullName>
    </submittedName>
</protein>
<keyword evidence="1" id="KW-0732">Signal</keyword>
<dbReference type="OrthoDB" id="3513524at2759"/>
<evidence type="ECO:0000256" key="1">
    <source>
        <dbReference type="SAM" id="SignalP"/>
    </source>
</evidence>
<dbReference type="GeneID" id="63681078"/>
<dbReference type="VEuPathDB" id="FungiDB:SPBR_07903"/>
<organism evidence="2 3">
    <name type="scientific">Sporothrix brasiliensis 5110</name>
    <dbReference type="NCBI Taxonomy" id="1398154"/>
    <lineage>
        <taxon>Eukaryota</taxon>
        <taxon>Fungi</taxon>
        <taxon>Dikarya</taxon>
        <taxon>Ascomycota</taxon>
        <taxon>Pezizomycotina</taxon>
        <taxon>Sordariomycetes</taxon>
        <taxon>Sordariomycetidae</taxon>
        <taxon>Ophiostomatales</taxon>
        <taxon>Ophiostomataceae</taxon>
        <taxon>Sporothrix</taxon>
    </lineage>
</organism>
<dbReference type="RefSeq" id="XP_040616049.1">
    <property type="nucleotide sequence ID" value="XM_040766157.1"/>
</dbReference>
<keyword evidence="3" id="KW-1185">Reference proteome</keyword>
<dbReference type="Proteomes" id="UP000031575">
    <property type="component" value="Unassembled WGS sequence"/>
</dbReference>
<reference evidence="2 3" key="1">
    <citation type="journal article" date="2014" name="BMC Genomics">
        <title>Comparative genomics of the major fungal agents of human and animal Sporotrichosis: Sporothrix schenckii and Sporothrix brasiliensis.</title>
        <authorList>
            <person name="Teixeira M.M."/>
            <person name="de Almeida L.G."/>
            <person name="Kubitschek-Barreira P."/>
            <person name="Alves F.L."/>
            <person name="Kioshima E.S."/>
            <person name="Abadio A.K."/>
            <person name="Fernandes L."/>
            <person name="Derengowski L.S."/>
            <person name="Ferreira K.S."/>
            <person name="Souza R.C."/>
            <person name="Ruiz J.C."/>
            <person name="de Andrade N.C."/>
            <person name="Paes H.C."/>
            <person name="Nicola A.M."/>
            <person name="Albuquerque P."/>
            <person name="Gerber A.L."/>
            <person name="Martins V.P."/>
            <person name="Peconick L.D."/>
            <person name="Neto A.V."/>
            <person name="Chaucanez C.B."/>
            <person name="Silva P.A."/>
            <person name="Cunha O.L."/>
            <person name="de Oliveira F.F."/>
            <person name="dos Santos T.C."/>
            <person name="Barros A.L."/>
            <person name="Soares M.A."/>
            <person name="de Oliveira L.M."/>
            <person name="Marini M.M."/>
            <person name="Villalobos-Duno H."/>
            <person name="Cunha M.M."/>
            <person name="de Hoog S."/>
            <person name="da Silveira J.F."/>
            <person name="Henrissat B."/>
            <person name="Nino-Vega G.A."/>
            <person name="Cisalpino P.S."/>
            <person name="Mora-Montes H.M."/>
            <person name="Almeida S.R."/>
            <person name="Stajich J.E."/>
            <person name="Lopes-Bezerra L.M."/>
            <person name="Vasconcelos A.T."/>
            <person name="Felipe M.S."/>
        </authorList>
    </citation>
    <scope>NUCLEOTIDE SEQUENCE [LARGE SCALE GENOMIC DNA]</scope>
    <source>
        <strain evidence="2 3">5110</strain>
    </source>
</reference>
<evidence type="ECO:0000313" key="2">
    <source>
        <dbReference type="EMBL" id="KIH88039.1"/>
    </source>
</evidence>